<dbReference type="InterPro" id="IPR022865">
    <property type="entry name" value="DNA_ligae_ATP-dep_bac/arc"/>
</dbReference>
<evidence type="ECO:0000256" key="14">
    <source>
        <dbReference type="HAMAP-Rule" id="MF_00407"/>
    </source>
</evidence>
<dbReference type="Gene3D" id="1.10.3260.10">
    <property type="entry name" value="DNA ligase, ATP-dependent, N-terminal domain"/>
    <property type="match status" value="1"/>
</dbReference>
<dbReference type="Gene3D" id="2.40.50.140">
    <property type="entry name" value="Nucleic acid-binding proteins"/>
    <property type="match status" value="1"/>
</dbReference>
<dbReference type="HAMAP" id="MF_00407">
    <property type="entry name" value="DNA_ligase"/>
    <property type="match status" value="1"/>
</dbReference>
<feature type="binding site" evidence="14">
    <location>
        <position position="241"/>
    </location>
    <ligand>
        <name>ATP</name>
        <dbReference type="ChEBI" id="CHEBI:30616"/>
    </ligand>
</feature>
<keyword evidence="6 14" id="KW-0479">Metal-binding</keyword>
<comment type="similarity">
    <text evidence="1 14 15">Belongs to the ATP-dependent DNA ligase family.</text>
</comment>
<dbReference type="InterPro" id="IPR012340">
    <property type="entry name" value="NA-bd_OB-fold"/>
</dbReference>
<evidence type="ECO:0000256" key="7">
    <source>
        <dbReference type="ARBA" id="ARBA00022741"/>
    </source>
</evidence>
<evidence type="ECO:0000256" key="4">
    <source>
        <dbReference type="ARBA" id="ARBA00022618"/>
    </source>
</evidence>
<dbReference type="EMBL" id="DRWN01000013">
    <property type="protein sequence ID" value="HHK67748.1"/>
    <property type="molecule type" value="Genomic_DNA"/>
</dbReference>
<dbReference type="InterPro" id="IPR012308">
    <property type="entry name" value="DNA_ligase_ATP-dep_N"/>
</dbReference>
<gene>
    <name evidence="14" type="primary">lig</name>
    <name evidence="17" type="ORF">ENM11_01140</name>
</gene>
<keyword evidence="11 14" id="KW-0233">DNA recombination</keyword>
<feature type="binding site" evidence="14">
    <location>
        <position position="219"/>
    </location>
    <ligand>
        <name>ATP</name>
        <dbReference type="ChEBI" id="CHEBI:30616"/>
    </ligand>
</feature>
<evidence type="ECO:0000256" key="13">
    <source>
        <dbReference type="ARBA" id="ARBA00023306"/>
    </source>
</evidence>
<dbReference type="NCBIfam" id="TIGR00574">
    <property type="entry name" value="dnl1"/>
    <property type="match status" value="1"/>
</dbReference>
<dbReference type="AlphaFoldDB" id="A0A7C5QCB8"/>
<dbReference type="InterPro" id="IPR050191">
    <property type="entry name" value="ATP-dep_DNA_ligase"/>
</dbReference>
<comment type="caution">
    <text evidence="14">Lacks conserved residue(s) required for the propagation of feature annotation.</text>
</comment>
<feature type="active site" description="N6-AMP-lysine intermediate" evidence="14">
    <location>
        <position position="221"/>
    </location>
</feature>
<name>A0A7C5QCB8_CALS0</name>
<dbReference type="GO" id="GO:0046872">
    <property type="term" value="F:metal ion binding"/>
    <property type="evidence" value="ECO:0007669"/>
    <property type="project" value="UniProtKB-KW"/>
</dbReference>
<feature type="binding site" evidence="14">
    <location>
        <position position="270"/>
    </location>
    <ligand>
        <name>ATP</name>
        <dbReference type="ChEBI" id="CHEBI:30616"/>
    </ligand>
</feature>
<keyword evidence="8 14" id="KW-0227">DNA damage</keyword>
<dbReference type="InterPro" id="IPR000977">
    <property type="entry name" value="DNA_ligase_ATP-dep"/>
</dbReference>
<dbReference type="FunFam" id="2.40.50.140:FF:000163">
    <property type="entry name" value="Probable DNA ligase"/>
    <property type="match status" value="1"/>
</dbReference>
<protein>
    <recommendedName>
        <fullName evidence="2 14">DNA ligase</fullName>
        <ecNumber evidence="14">6.5.1.1</ecNumber>
    </recommendedName>
    <alternativeName>
        <fullName evidence="14">Polydeoxyribonucleotide synthase [ATP]</fullName>
    </alternativeName>
</protein>
<feature type="binding site" evidence="14">
    <location>
        <position position="388"/>
    </location>
    <ligand>
        <name>ATP</name>
        <dbReference type="ChEBI" id="CHEBI:30616"/>
    </ligand>
</feature>
<dbReference type="SUPFAM" id="SSF50249">
    <property type="entry name" value="Nucleic acid-binding proteins"/>
    <property type="match status" value="1"/>
</dbReference>
<comment type="catalytic activity">
    <reaction evidence="14">
        <text>ATP + (deoxyribonucleotide)n-3'-hydroxyl + 5'-phospho-(deoxyribonucleotide)m = (deoxyribonucleotide)n+m + AMP + diphosphate.</text>
        <dbReference type="EC" id="6.5.1.1"/>
    </reaction>
</comment>
<dbReference type="GO" id="GO:0051301">
    <property type="term" value="P:cell division"/>
    <property type="evidence" value="ECO:0007669"/>
    <property type="project" value="UniProtKB-KW"/>
</dbReference>
<dbReference type="PANTHER" id="PTHR45674:SF7">
    <property type="entry name" value="DNA LIGASE"/>
    <property type="match status" value="1"/>
</dbReference>
<keyword evidence="9 14" id="KW-0067">ATP-binding</keyword>
<keyword evidence="13 14" id="KW-0131">Cell cycle</keyword>
<dbReference type="Pfam" id="PF04675">
    <property type="entry name" value="DNA_ligase_A_N"/>
    <property type="match status" value="1"/>
</dbReference>
<dbReference type="InterPro" id="IPR012310">
    <property type="entry name" value="DNA_ligase_ATP-dep_cent"/>
</dbReference>
<dbReference type="PROSITE" id="PS50160">
    <property type="entry name" value="DNA_LIGASE_A3"/>
    <property type="match status" value="1"/>
</dbReference>
<dbReference type="Pfam" id="PF01068">
    <property type="entry name" value="DNA_ligase_A_M"/>
    <property type="match status" value="1"/>
</dbReference>
<dbReference type="GO" id="GO:0071897">
    <property type="term" value="P:DNA biosynthetic process"/>
    <property type="evidence" value="ECO:0007669"/>
    <property type="project" value="InterPro"/>
</dbReference>
<dbReference type="Pfam" id="PF04679">
    <property type="entry name" value="DNA_ligase_A_C"/>
    <property type="match status" value="1"/>
</dbReference>
<sequence length="522" mass="58618">MPEAFTALVELCENLERTSGKNDKIRLTAEFFQRFKSGSLQEAAAAAYLLVGFSSGVRRLGLNVGPSTLYKSLEGRQSSLTVSERLTIAEVYETLRKMEKLSGQGSYKTRVSLLAGLFSRASEPERKWLVRIISGETRHGLSVGLLLESLARVAGKPLETVKMADMFMGDLGELTKAALSDGLDSVGITILRPVKPMLADHAYTSEEVVKVLGTPVMCEPKIDGVRVQVHKKEGTIKVYSRGLKDLTSSLPDLENLAAEIDAEEAILDGEAYCVGENGRPLPFQTTMSRVGREKDVETALAEFKLQAKFFDILYVNGRNLCDNTLRQRRETLNRCLPEMLVNPMVEADNPHKVEECFMTWVSEGFEGLMAKSPNSPYVPGRIGRYWLKLKQAYTLDVVVVAAEWGHGRRRGWLSNYHLAVRDERTGEFVPVGKTFKGLTDDEFRKMTEMLLRITKQQTGWGVVVEPRIVLEVEYNEVQKSPHYSSGYALRFARVKRIRDDKEPSEADTLSKVEEAFLTRRKY</sequence>
<dbReference type="GO" id="GO:0006281">
    <property type="term" value="P:DNA repair"/>
    <property type="evidence" value="ECO:0007669"/>
    <property type="project" value="UniProtKB-UniRule"/>
</dbReference>
<evidence type="ECO:0000256" key="15">
    <source>
        <dbReference type="RuleBase" id="RU004196"/>
    </source>
</evidence>
<comment type="cofactor">
    <cofactor evidence="14">
        <name>Mg(2+)</name>
        <dbReference type="ChEBI" id="CHEBI:18420"/>
    </cofactor>
</comment>
<dbReference type="InterPro" id="IPR036599">
    <property type="entry name" value="DNA_ligase_N_sf"/>
</dbReference>
<proteinExistence type="inferred from homology"/>
<evidence type="ECO:0000256" key="9">
    <source>
        <dbReference type="ARBA" id="ARBA00022840"/>
    </source>
</evidence>
<dbReference type="CDD" id="cd07901">
    <property type="entry name" value="Adenylation_DNA_ligase_Arch_LigB"/>
    <property type="match status" value="1"/>
</dbReference>
<keyword evidence="7 14" id="KW-0547">Nucleotide-binding</keyword>
<dbReference type="SUPFAM" id="SSF117018">
    <property type="entry name" value="ATP-dependent DNA ligase DNA-binding domain"/>
    <property type="match status" value="1"/>
</dbReference>
<dbReference type="Gene3D" id="3.30.470.30">
    <property type="entry name" value="DNA ligase/mRNA capping enzyme"/>
    <property type="match status" value="1"/>
</dbReference>
<comment type="caution">
    <text evidence="17">The sequence shown here is derived from an EMBL/GenBank/DDBJ whole genome shotgun (WGS) entry which is preliminary data.</text>
</comment>
<feature type="binding site" evidence="14">
    <location>
        <position position="226"/>
    </location>
    <ligand>
        <name>ATP</name>
        <dbReference type="ChEBI" id="CHEBI:30616"/>
    </ligand>
</feature>
<evidence type="ECO:0000256" key="1">
    <source>
        <dbReference type="ARBA" id="ARBA00007572"/>
    </source>
</evidence>
<reference evidence="17" key="1">
    <citation type="journal article" date="2020" name="mSystems">
        <title>Genome- and Community-Level Interaction Insights into Carbon Utilization and Element Cycling Functions of Hydrothermarchaeota in Hydrothermal Sediment.</title>
        <authorList>
            <person name="Zhou Z."/>
            <person name="Liu Y."/>
            <person name="Xu W."/>
            <person name="Pan J."/>
            <person name="Luo Z.H."/>
            <person name="Li M."/>
        </authorList>
    </citation>
    <scope>NUCLEOTIDE SEQUENCE [LARGE SCALE GENOMIC DNA]</scope>
    <source>
        <strain evidence="17">SpSt-1056</strain>
    </source>
</reference>
<comment type="function">
    <text evidence="14">DNA ligase that seals nicks in double-stranded DNA during DNA replication, DNA recombination and DNA repair.</text>
</comment>
<dbReference type="PANTHER" id="PTHR45674">
    <property type="entry name" value="DNA LIGASE 1/3 FAMILY MEMBER"/>
    <property type="match status" value="1"/>
</dbReference>
<feature type="domain" description="ATP-dependent DNA ligase family profile" evidence="16">
    <location>
        <begin position="310"/>
        <end position="422"/>
    </location>
</feature>
<evidence type="ECO:0000256" key="2">
    <source>
        <dbReference type="ARBA" id="ARBA00013308"/>
    </source>
</evidence>
<evidence type="ECO:0000256" key="3">
    <source>
        <dbReference type="ARBA" id="ARBA00022598"/>
    </source>
</evidence>
<evidence type="ECO:0000256" key="8">
    <source>
        <dbReference type="ARBA" id="ARBA00022763"/>
    </source>
</evidence>
<keyword evidence="4 14" id="KW-0132">Cell division</keyword>
<evidence type="ECO:0000259" key="16">
    <source>
        <dbReference type="PROSITE" id="PS50160"/>
    </source>
</evidence>
<keyword evidence="12 14" id="KW-0234">DNA repair</keyword>
<evidence type="ECO:0000256" key="10">
    <source>
        <dbReference type="ARBA" id="ARBA00022842"/>
    </source>
</evidence>
<dbReference type="GO" id="GO:0006273">
    <property type="term" value="P:lagging strand elongation"/>
    <property type="evidence" value="ECO:0007669"/>
    <property type="project" value="TreeGrafter"/>
</dbReference>
<dbReference type="GO" id="GO:0005524">
    <property type="term" value="F:ATP binding"/>
    <property type="evidence" value="ECO:0007669"/>
    <property type="project" value="UniProtKB-UniRule"/>
</dbReference>
<accession>A0A7C5QCB8</accession>
<evidence type="ECO:0000313" key="17">
    <source>
        <dbReference type="EMBL" id="HHK67748.1"/>
    </source>
</evidence>
<evidence type="ECO:0000256" key="11">
    <source>
        <dbReference type="ARBA" id="ARBA00023172"/>
    </source>
</evidence>
<dbReference type="CDD" id="cd07972">
    <property type="entry name" value="OBF_DNA_ligase_Arch_LigB"/>
    <property type="match status" value="1"/>
</dbReference>
<organism evidence="17">
    <name type="scientific">Caldiarchaeum subterraneum</name>
    <dbReference type="NCBI Taxonomy" id="311458"/>
    <lineage>
        <taxon>Archaea</taxon>
        <taxon>Nitrososphaerota</taxon>
        <taxon>Candidatus Caldarchaeales</taxon>
        <taxon>Candidatus Caldarchaeaceae</taxon>
        <taxon>Candidatus Caldarchaeum</taxon>
    </lineage>
</organism>
<keyword evidence="5 14" id="KW-0235">DNA replication</keyword>
<dbReference type="EC" id="6.5.1.1" evidence="14"/>
<dbReference type="GO" id="GO:0006310">
    <property type="term" value="P:DNA recombination"/>
    <property type="evidence" value="ECO:0007669"/>
    <property type="project" value="UniProtKB-UniRule"/>
</dbReference>
<keyword evidence="10 14" id="KW-0460">Magnesium</keyword>
<evidence type="ECO:0000256" key="5">
    <source>
        <dbReference type="ARBA" id="ARBA00022705"/>
    </source>
</evidence>
<evidence type="ECO:0000256" key="12">
    <source>
        <dbReference type="ARBA" id="ARBA00023204"/>
    </source>
</evidence>
<feature type="binding site" evidence="14">
    <location>
        <position position="310"/>
    </location>
    <ligand>
        <name>ATP</name>
        <dbReference type="ChEBI" id="CHEBI:30616"/>
    </ligand>
</feature>
<evidence type="ECO:0000256" key="6">
    <source>
        <dbReference type="ARBA" id="ARBA00022723"/>
    </source>
</evidence>
<dbReference type="SUPFAM" id="SSF56091">
    <property type="entry name" value="DNA ligase/mRNA capping enzyme, catalytic domain"/>
    <property type="match status" value="1"/>
</dbReference>
<dbReference type="GO" id="GO:0003910">
    <property type="term" value="F:DNA ligase (ATP) activity"/>
    <property type="evidence" value="ECO:0007669"/>
    <property type="project" value="UniProtKB-UniRule"/>
</dbReference>
<dbReference type="GO" id="GO:0003677">
    <property type="term" value="F:DNA binding"/>
    <property type="evidence" value="ECO:0007669"/>
    <property type="project" value="InterPro"/>
</dbReference>
<keyword evidence="3 14" id="KW-0436">Ligase</keyword>
<dbReference type="InterPro" id="IPR012309">
    <property type="entry name" value="DNA_ligase_ATP-dep_C"/>
</dbReference>